<reference evidence="2 3" key="1">
    <citation type="submission" date="2020-08" db="EMBL/GenBank/DDBJ databases">
        <authorList>
            <person name="Kim C.M."/>
        </authorList>
    </citation>
    <scope>NUCLEOTIDE SEQUENCE [LARGE SCALE GENOMIC DNA]</scope>
    <source>
        <strain evidence="2 3">UL070</strain>
    </source>
</reference>
<evidence type="ECO:0000259" key="1">
    <source>
        <dbReference type="Pfam" id="PF06283"/>
    </source>
</evidence>
<dbReference type="RefSeq" id="WP_183088093.1">
    <property type="nucleotide sequence ID" value="NZ_JACJUD010000002.1"/>
</dbReference>
<dbReference type="Gene3D" id="3.40.50.880">
    <property type="match status" value="1"/>
</dbReference>
<accession>A0A7W4LJZ2</accession>
<proteinExistence type="predicted"/>
<dbReference type="InterPro" id="IPR029062">
    <property type="entry name" value="Class_I_gatase-like"/>
</dbReference>
<dbReference type="InterPro" id="IPR029010">
    <property type="entry name" value="ThuA-like"/>
</dbReference>
<name>A0A7W4LJZ2_9GAMM</name>
<dbReference type="AlphaFoldDB" id="A0A7W4LJZ2"/>
<evidence type="ECO:0000313" key="2">
    <source>
        <dbReference type="EMBL" id="MBB2494516.1"/>
    </source>
</evidence>
<organism evidence="2 3">
    <name type="scientific">Aquipseudomonas ullengensis</name>
    <dbReference type="NCBI Taxonomy" id="2759166"/>
    <lineage>
        <taxon>Bacteria</taxon>
        <taxon>Pseudomonadati</taxon>
        <taxon>Pseudomonadota</taxon>
        <taxon>Gammaproteobacteria</taxon>
        <taxon>Pseudomonadales</taxon>
        <taxon>Pseudomonadaceae</taxon>
        <taxon>Aquipseudomonas</taxon>
    </lineage>
</organism>
<keyword evidence="3" id="KW-1185">Reference proteome</keyword>
<gene>
    <name evidence="2" type="ORF">H3H51_05755</name>
</gene>
<dbReference type="EMBL" id="JACJUD010000002">
    <property type="protein sequence ID" value="MBB2494516.1"/>
    <property type="molecule type" value="Genomic_DNA"/>
</dbReference>
<dbReference type="Proteomes" id="UP000542720">
    <property type="component" value="Unassembled WGS sequence"/>
</dbReference>
<dbReference type="PANTHER" id="PTHR40469:SF2">
    <property type="entry name" value="GALACTOSE-BINDING DOMAIN-LIKE SUPERFAMILY PROTEIN"/>
    <property type="match status" value="1"/>
</dbReference>
<comment type="caution">
    <text evidence="2">The sequence shown here is derived from an EMBL/GenBank/DDBJ whole genome shotgun (WGS) entry which is preliminary data.</text>
</comment>
<dbReference type="PANTHER" id="PTHR40469">
    <property type="entry name" value="SECRETED GLYCOSYL HYDROLASE"/>
    <property type="match status" value="1"/>
</dbReference>
<evidence type="ECO:0000313" key="3">
    <source>
        <dbReference type="Proteomes" id="UP000542720"/>
    </source>
</evidence>
<feature type="domain" description="ThuA-like" evidence="1">
    <location>
        <begin position="52"/>
        <end position="274"/>
    </location>
</feature>
<protein>
    <submittedName>
        <fullName evidence="2">ThuA domain-containing protein</fullName>
    </submittedName>
</protein>
<dbReference type="Pfam" id="PF06283">
    <property type="entry name" value="ThuA"/>
    <property type="match status" value="1"/>
</dbReference>
<dbReference type="SUPFAM" id="SSF52317">
    <property type="entry name" value="Class I glutamine amidotransferase-like"/>
    <property type="match status" value="1"/>
</dbReference>
<sequence length="288" mass="31946">MKIIRRTLLVLLAVVALLGTLIYFFLRAQGLFRDPVYDQDAPQNVNVESPAILVFDKTNGFIHKDAIPAANDLLARLAEANGWHIYQTDNAAIHNTADLSKFDVIVWNNVSGDVLTEAQRQAFERYLRSGGGYVGLHASGGDPEYAWSWYVSDVIKAQFKGHPMFPQKQSATLTVDAPEDPIVAHLPHTWVMADEWYSFDKSPRPGVEVLLSIDEASYSPKMVGVDISMGKDHPMMWKHCLGKGRAFYSALGHYAEIYSDANYSRVVEQAIAWASGKSGEPCKLSAAQ</sequence>